<feature type="transmembrane region" description="Helical" evidence="1">
    <location>
        <begin position="76"/>
        <end position="96"/>
    </location>
</feature>
<protein>
    <recommendedName>
        <fullName evidence="4">Glycosyltransferase RgtA/B/C/D-like domain-containing protein</fullName>
    </recommendedName>
</protein>
<dbReference type="Proteomes" id="UP001206067">
    <property type="component" value="Unassembled WGS sequence"/>
</dbReference>
<feature type="transmembrane region" description="Helical" evidence="1">
    <location>
        <begin position="287"/>
        <end position="310"/>
    </location>
</feature>
<keyword evidence="3" id="KW-1185">Reference proteome</keyword>
<name>A0ABT1XUV6_9SPHN</name>
<dbReference type="EMBL" id="JANKHH010000007">
    <property type="protein sequence ID" value="MCR2835034.1"/>
    <property type="molecule type" value="Genomic_DNA"/>
</dbReference>
<keyword evidence="1" id="KW-0812">Transmembrane</keyword>
<comment type="caution">
    <text evidence="2">The sequence shown here is derived from an EMBL/GenBank/DDBJ whole genome shotgun (WGS) entry which is preliminary data.</text>
</comment>
<evidence type="ECO:0000313" key="3">
    <source>
        <dbReference type="Proteomes" id="UP001206067"/>
    </source>
</evidence>
<gene>
    <name evidence="2" type="ORF">NSO95_13880</name>
</gene>
<feature type="transmembrane region" description="Helical" evidence="1">
    <location>
        <begin position="383"/>
        <end position="407"/>
    </location>
</feature>
<keyword evidence="1" id="KW-1133">Transmembrane helix</keyword>
<organism evidence="2 3">
    <name type="scientific">Parerythrobacter lacustris</name>
    <dbReference type="NCBI Taxonomy" id="2969984"/>
    <lineage>
        <taxon>Bacteria</taxon>
        <taxon>Pseudomonadati</taxon>
        <taxon>Pseudomonadota</taxon>
        <taxon>Alphaproteobacteria</taxon>
        <taxon>Sphingomonadales</taxon>
        <taxon>Erythrobacteraceae</taxon>
        <taxon>Parerythrobacter</taxon>
    </lineage>
</organism>
<feature type="transmembrane region" description="Helical" evidence="1">
    <location>
        <begin position="170"/>
        <end position="190"/>
    </location>
</feature>
<evidence type="ECO:0008006" key="4">
    <source>
        <dbReference type="Google" id="ProtNLM"/>
    </source>
</evidence>
<sequence length="548" mass="59020">MRAPRMEWEGVAIAAIMVGVGFLTQSLAIVEGRDGSLLVHAWYNADWFKHLGHVAALADYGLPARDIFNAGEPLHYYWLSYLLAGAGAAIGGDHWAALASAQAVIVALLCMVFYGVLRLVASSRKAALIVGLSAFFLCAPLSDAGEFLLYGADAMMNATRAPRGPELLGFVQYIPQHALVLALLLAWFLLDRPERGGDSLPRLLGLASLASALAVSTLLGAMVLAVYGLVQLWRRREKALAEVAVMAVISALLVLALSVIQLNNPSSAIDSPLLTNEIEPGSLPVRIINSMTIILTKLGLPLLVAGAFLVRWKPQSTDQRDAWRLAIVLFVVAPLALVASEIMLSPRLGFEARLRIPSLPALGIALVLAAALSTAVSSSRKHAAGAMVALTSLTLVALPSIVIRTAWHGNLRDSFTTVIPRQDRLVLAHLAAHSQPRDQAWQYPEAPFLAEPPGRDAWVVTQAGRTVTGSQRATDYVSALPRIDAATRFYAGARDADIPPAVNWVFLSRTLHAQTYDRLVSRMRAKTGWVTASCYADACLFERQPAEK</sequence>
<keyword evidence="1" id="KW-0472">Membrane</keyword>
<evidence type="ECO:0000256" key="1">
    <source>
        <dbReference type="SAM" id="Phobius"/>
    </source>
</evidence>
<proteinExistence type="predicted"/>
<accession>A0ABT1XUV6</accession>
<feature type="transmembrane region" description="Helical" evidence="1">
    <location>
        <begin position="103"/>
        <end position="121"/>
    </location>
</feature>
<reference evidence="2 3" key="1">
    <citation type="submission" date="2022-08" db="EMBL/GenBank/DDBJ databases">
        <title>Polyphasic taxonomy analysis of Qipengyuania sp.RS5-5.</title>
        <authorList>
            <person name="Xamxidin M."/>
            <person name="Wu M."/>
        </authorList>
    </citation>
    <scope>NUCLEOTIDE SEQUENCE [LARGE SCALE GENOMIC DNA]</scope>
    <source>
        <strain evidence="2 3">RS5-5</strain>
    </source>
</reference>
<feature type="transmembrane region" description="Helical" evidence="1">
    <location>
        <begin position="127"/>
        <end position="149"/>
    </location>
</feature>
<feature type="transmembrane region" description="Helical" evidence="1">
    <location>
        <begin position="202"/>
        <end position="227"/>
    </location>
</feature>
<feature type="transmembrane region" description="Helical" evidence="1">
    <location>
        <begin position="239"/>
        <end position="260"/>
    </location>
</feature>
<feature type="transmembrane region" description="Helical" evidence="1">
    <location>
        <begin position="322"/>
        <end position="344"/>
    </location>
</feature>
<evidence type="ECO:0000313" key="2">
    <source>
        <dbReference type="EMBL" id="MCR2835034.1"/>
    </source>
</evidence>
<feature type="transmembrane region" description="Helical" evidence="1">
    <location>
        <begin position="356"/>
        <end position="376"/>
    </location>
</feature>